<reference evidence="2" key="2">
    <citation type="submission" date="2021-01" db="UniProtKB">
        <authorList>
            <consortium name="EnsemblMetazoa"/>
        </authorList>
    </citation>
    <scope>IDENTIFICATION</scope>
</reference>
<reference evidence="3" key="1">
    <citation type="submission" date="2015-02" db="EMBL/GenBank/DDBJ databases">
        <title>Genome sequencing for Strongylocentrotus purpuratus.</title>
        <authorList>
            <person name="Murali S."/>
            <person name="Liu Y."/>
            <person name="Vee V."/>
            <person name="English A."/>
            <person name="Wang M."/>
            <person name="Skinner E."/>
            <person name="Han Y."/>
            <person name="Muzny D.M."/>
            <person name="Worley K.C."/>
            <person name="Gibbs R.A."/>
        </authorList>
    </citation>
    <scope>NUCLEOTIDE SEQUENCE</scope>
</reference>
<dbReference type="Proteomes" id="UP000007110">
    <property type="component" value="Unassembled WGS sequence"/>
</dbReference>
<feature type="region of interest" description="Disordered" evidence="1">
    <location>
        <begin position="722"/>
        <end position="792"/>
    </location>
</feature>
<evidence type="ECO:0000313" key="2">
    <source>
        <dbReference type="EnsemblMetazoa" id="XP_787261"/>
    </source>
</evidence>
<dbReference type="OrthoDB" id="78308at2759"/>
<feature type="compositionally biased region" description="Polar residues" evidence="1">
    <location>
        <begin position="607"/>
        <end position="623"/>
    </location>
</feature>
<feature type="compositionally biased region" description="Low complexity" evidence="1">
    <location>
        <begin position="740"/>
        <end position="753"/>
    </location>
</feature>
<feature type="compositionally biased region" description="Polar residues" evidence="1">
    <location>
        <begin position="722"/>
        <end position="731"/>
    </location>
</feature>
<dbReference type="OMA" id="RAPHETQ"/>
<dbReference type="FunFam" id="3.80.10.10:FF:001649">
    <property type="entry name" value="Uncharacterized protein"/>
    <property type="match status" value="1"/>
</dbReference>
<evidence type="ECO:0000256" key="1">
    <source>
        <dbReference type="SAM" id="MobiDB-lite"/>
    </source>
</evidence>
<feature type="region of interest" description="Disordered" evidence="1">
    <location>
        <begin position="808"/>
        <end position="969"/>
    </location>
</feature>
<dbReference type="FunCoup" id="A0A7M7RFA3">
    <property type="interactions" value="746"/>
</dbReference>
<dbReference type="RefSeq" id="XP_787261.4">
    <property type="nucleotide sequence ID" value="XM_782168.5"/>
</dbReference>
<dbReference type="CTD" id="84131"/>
<dbReference type="InParanoid" id="A0A7M7RFA3"/>
<protein>
    <recommendedName>
        <fullName evidence="4">Centrosomal protein of 78 kDa</fullName>
    </recommendedName>
</protein>
<feature type="region of interest" description="Disordered" evidence="1">
    <location>
        <begin position="328"/>
        <end position="396"/>
    </location>
</feature>
<dbReference type="PANTHER" id="PTHR24110">
    <property type="entry name" value="CENTROSOMAL PROTEIN OF 78 KDA"/>
    <property type="match status" value="1"/>
</dbReference>
<dbReference type="FunFam" id="3.80.10.10:FF:000948">
    <property type="entry name" value="Centrosomal protein 78"/>
    <property type="match status" value="1"/>
</dbReference>
<feature type="region of interest" description="Disordered" evidence="1">
    <location>
        <begin position="527"/>
        <end position="553"/>
    </location>
</feature>
<dbReference type="GeneID" id="582208"/>
<proteinExistence type="predicted"/>
<feature type="compositionally biased region" description="Basic and acidic residues" evidence="1">
    <location>
        <begin position="832"/>
        <end position="850"/>
    </location>
</feature>
<feature type="compositionally biased region" description="Basic and acidic residues" evidence="1">
    <location>
        <begin position="370"/>
        <end position="379"/>
    </location>
</feature>
<dbReference type="GO" id="GO:0036064">
    <property type="term" value="C:ciliary basal body"/>
    <property type="evidence" value="ECO:0000318"/>
    <property type="project" value="GO_Central"/>
</dbReference>
<feature type="compositionally biased region" description="Low complexity" evidence="1">
    <location>
        <begin position="354"/>
        <end position="368"/>
    </location>
</feature>
<dbReference type="GO" id="GO:0044782">
    <property type="term" value="P:cilium organization"/>
    <property type="evidence" value="ECO:0000318"/>
    <property type="project" value="GO_Central"/>
</dbReference>
<keyword evidence="3" id="KW-1185">Reference proteome</keyword>
<dbReference type="Gene3D" id="3.80.10.10">
    <property type="entry name" value="Ribonuclease Inhibitor"/>
    <property type="match status" value="2"/>
</dbReference>
<sequence length="969" mass="106462">MAMIESVKARQRGAQDFEGYYSQLCALQDSCPLTAVKAHLDDGVLDLNADRVRQPDWMPIINALRINRSLQFVAFRSYFQSSKQDDQRSHLQTQVRRTPPIRSRDITHRLCIALRECLANNEQLQHLELQGLLLRERNVVSLCKGLAKNRCLQHLSLEYCRIGDGGVEVLCQCIKNTPNIVSLNLTAAGLTCKSADMIAKLVKHQATRRHTEAWKDSLRYRRPDLDRMPGIRRITINNNPLLNDKGAMALAEALKDDLWLKALDMQHCGISNVGAKAFLDTLHQNTSIVVLDLRRNPLLDQDLLKAIIEQVMINSGGQEIEYKWLRARSPNGSSSKPRNKRKVSLVRTSSIQMRKPSTSRSRVKSTSSIKPERRTRSKSESGITIQSSKMDMEPVLTRPGPGFVPWRTAARANQRSSKSLLHVEPGSPAGSSTPTRPGASSIHVHAVSSSEFDTSVKDSMDTPSTYMSSSTGTGATYEANVNRKIKNLQVEAEELRRRLYIESKARAASDERVIELEVENSRLKHQLQLQEARGPTSPLKKGGPGEGEETAEDEALLESIEESFQKFHGFLDLLRDAGLGQLCTLVGLSSQDIGHPAVKSILKDHQPSAQPGSLGSASSSTQQANGIYQPGNLIYSNQPMQPSPYNVPFGMMGPMMPGMQYPNQVSSAGAGHMNFQQAPGAQPMNLGVYSQMMNPYQQQMMQGQMPPHLQMYPQPIQQPVLANQQPSSTGLSNGGPHPAPSSTSQSQPSRADSAVTSRVPSVQVTASSQRSAQVTSKGKDIPPESMSSTEGVFVPSMVQISSRSHLFEEQKETTVLPKQEAHASAEADDVEDQNREDTHHDYLGSEKEELGQEPGLQLVKDSFESDIGNIRQMTELDFGESIESTPRVPGTKYQIEDSPRVDSATPTKGIGSPTESDHSGRGPPKGASPTPSYSEDFEGGADEDESEIGEDLFKDSEGSLPGLTSDDEF</sequence>
<dbReference type="PANTHER" id="PTHR24110:SF3">
    <property type="entry name" value="CENTROSOMAL PROTEIN OF 78 KDA"/>
    <property type="match status" value="1"/>
</dbReference>
<dbReference type="AlphaFoldDB" id="A0A7M7RFA3"/>
<feature type="compositionally biased region" description="Polar residues" evidence="1">
    <location>
        <begin position="754"/>
        <end position="776"/>
    </location>
</feature>
<feature type="compositionally biased region" description="Polar residues" evidence="1">
    <location>
        <begin position="380"/>
        <end position="389"/>
    </location>
</feature>
<organism evidence="2 3">
    <name type="scientific">Strongylocentrotus purpuratus</name>
    <name type="common">Purple sea urchin</name>
    <dbReference type="NCBI Taxonomy" id="7668"/>
    <lineage>
        <taxon>Eukaryota</taxon>
        <taxon>Metazoa</taxon>
        <taxon>Echinodermata</taxon>
        <taxon>Eleutherozoa</taxon>
        <taxon>Echinozoa</taxon>
        <taxon>Echinoidea</taxon>
        <taxon>Euechinoidea</taxon>
        <taxon>Echinacea</taxon>
        <taxon>Camarodonta</taxon>
        <taxon>Echinidea</taxon>
        <taxon>Strongylocentrotidae</taxon>
        <taxon>Strongylocentrotus</taxon>
    </lineage>
</organism>
<feature type="region of interest" description="Disordered" evidence="1">
    <location>
        <begin position="604"/>
        <end position="623"/>
    </location>
</feature>
<dbReference type="InterPro" id="IPR032675">
    <property type="entry name" value="LRR_dom_sf"/>
</dbReference>
<evidence type="ECO:0000313" key="3">
    <source>
        <dbReference type="Proteomes" id="UP000007110"/>
    </source>
</evidence>
<dbReference type="InterPro" id="IPR026212">
    <property type="entry name" value="Cep78"/>
</dbReference>
<dbReference type="SMART" id="SM00368">
    <property type="entry name" value="LRR_RI"/>
    <property type="match status" value="6"/>
</dbReference>
<dbReference type="EnsemblMetazoa" id="XM_782168">
    <property type="protein sequence ID" value="XP_787261"/>
    <property type="gene ID" value="LOC582208"/>
</dbReference>
<dbReference type="InterPro" id="IPR001611">
    <property type="entry name" value="Leu-rich_rpt"/>
</dbReference>
<dbReference type="Pfam" id="PF13516">
    <property type="entry name" value="LRR_6"/>
    <property type="match status" value="2"/>
</dbReference>
<name>A0A7M7RFA3_STRPU</name>
<feature type="region of interest" description="Disordered" evidence="1">
    <location>
        <begin position="453"/>
        <end position="472"/>
    </location>
</feature>
<dbReference type="SUPFAM" id="SSF52047">
    <property type="entry name" value="RNI-like"/>
    <property type="match status" value="1"/>
</dbReference>
<feature type="compositionally biased region" description="Polar residues" evidence="1">
    <location>
        <begin position="461"/>
        <end position="472"/>
    </location>
</feature>
<evidence type="ECO:0008006" key="4">
    <source>
        <dbReference type="Google" id="ProtNLM"/>
    </source>
</evidence>
<dbReference type="PRINTS" id="PR02062">
    <property type="entry name" value="CENTROSOME78"/>
</dbReference>
<feature type="compositionally biased region" description="Acidic residues" evidence="1">
    <location>
        <begin position="935"/>
        <end position="950"/>
    </location>
</feature>
<accession>A0A7M7RFA3</accession>
<feature type="region of interest" description="Disordered" evidence="1">
    <location>
        <begin position="410"/>
        <end position="440"/>
    </location>
</feature>
<dbReference type="GO" id="GO:0005813">
    <property type="term" value="C:centrosome"/>
    <property type="evidence" value="ECO:0000318"/>
    <property type="project" value="GO_Central"/>
</dbReference>